<feature type="signal peptide" evidence="1">
    <location>
        <begin position="1"/>
        <end position="26"/>
    </location>
</feature>
<reference evidence="2" key="2">
    <citation type="submission" date="2020-09" db="EMBL/GenBank/DDBJ databases">
        <authorList>
            <person name="Sun Q."/>
            <person name="Zhou Y."/>
        </authorList>
    </citation>
    <scope>NUCLEOTIDE SEQUENCE</scope>
    <source>
        <strain evidence="2">CGMCC 1.15725</strain>
    </source>
</reference>
<dbReference type="AlphaFoldDB" id="A0A8J2YT81"/>
<sequence length="205" mass="22137">MLEHQSRLAALFAAMIALVSPQPAGAAATGWHGTNWGEGTAELSRQFGAAATRLDRPIDFGDSYADLALKNYDIGGYGFTVFFQMDKRTHGLKRIQIERGRHGAVPQVAKAVFNVLVADYGQPTIACSTRAHTIEAQSLVEETWERDGTTVRALFREASLNTLDPYLARAVGDFVTGSTAAGLSQQLLIRIAPAGTEPEDCRKAD</sequence>
<dbReference type="Proteomes" id="UP000646365">
    <property type="component" value="Unassembled WGS sequence"/>
</dbReference>
<gene>
    <name evidence="2" type="ORF">GCM10011611_24780</name>
</gene>
<name>A0A8J2YT81_9PROT</name>
<keyword evidence="1" id="KW-0732">Signal</keyword>
<keyword evidence="3" id="KW-1185">Reference proteome</keyword>
<feature type="chain" id="PRO_5035262432" evidence="1">
    <location>
        <begin position="27"/>
        <end position="205"/>
    </location>
</feature>
<dbReference type="EMBL" id="BMJQ01000005">
    <property type="protein sequence ID" value="GGF17978.1"/>
    <property type="molecule type" value="Genomic_DNA"/>
</dbReference>
<evidence type="ECO:0000313" key="3">
    <source>
        <dbReference type="Proteomes" id="UP000646365"/>
    </source>
</evidence>
<protein>
    <submittedName>
        <fullName evidence="2">Uncharacterized protein</fullName>
    </submittedName>
</protein>
<proteinExistence type="predicted"/>
<organism evidence="2 3">
    <name type="scientific">Aliidongia dinghuensis</name>
    <dbReference type="NCBI Taxonomy" id="1867774"/>
    <lineage>
        <taxon>Bacteria</taxon>
        <taxon>Pseudomonadati</taxon>
        <taxon>Pseudomonadota</taxon>
        <taxon>Alphaproteobacteria</taxon>
        <taxon>Rhodospirillales</taxon>
        <taxon>Dongiaceae</taxon>
        <taxon>Aliidongia</taxon>
    </lineage>
</organism>
<evidence type="ECO:0000256" key="1">
    <source>
        <dbReference type="SAM" id="SignalP"/>
    </source>
</evidence>
<accession>A0A8J2YT81</accession>
<evidence type="ECO:0000313" key="2">
    <source>
        <dbReference type="EMBL" id="GGF17978.1"/>
    </source>
</evidence>
<comment type="caution">
    <text evidence="2">The sequence shown here is derived from an EMBL/GenBank/DDBJ whole genome shotgun (WGS) entry which is preliminary data.</text>
</comment>
<reference evidence="2" key="1">
    <citation type="journal article" date="2014" name="Int. J. Syst. Evol. Microbiol.">
        <title>Complete genome sequence of Corynebacterium casei LMG S-19264T (=DSM 44701T), isolated from a smear-ripened cheese.</title>
        <authorList>
            <consortium name="US DOE Joint Genome Institute (JGI-PGF)"/>
            <person name="Walter F."/>
            <person name="Albersmeier A."/>
            <person name="Kalinowski J."/>
            <person name="Ruckert C."/>
        </authorList>
    </citation>
    <scope>NUCLEOTIDE SEQUENCE</scope>
    <source>
        <strain evidence="2">CGMCC 1.15725</strain>
    </source>
</reference>